<keyword evidence="1" id="KW-0812">Transmembrane</keyword>
<keyword evidence="1" id="KW-1133">Transmembrane helix</keyword>
<feature type="transmembrane region" description="Helical" evidence="1">
    <location>
        <begin position="6"/>
        <end position="23"/>
    </location>
</feature>
<protein>
    <submittedName>
        <fullName evidence="2">Uncharacterized protein</fullName>
    </submittedName>
</protein>
<organism evidence="2 3">
    <name type="scientific">Salix dunnii</name>
    <dbReference type="NCBI Taxonomy" id="1413687"/>
    <lineage>
        <taxon>Eukaryota</taxon>
        <taxon>Viridiplantae</taxon>
        <taxon>Streptophyta</taxon>
        <taxon>Embryophyta</taxon>
        <taxon>Tracheophyta</taxon>
        <taxon>Spermatophyta</taxon>
        <taxon>Magnoliopsida</taxon>
        <taxon>eudicotyledons</taxon>
        <taxon>Gunneridae</taxon>
        <taxon>Pentapetalae</taxon>
        <taxon>rosids</taxon>
        <taxon>fabids</taxon>
        <taxon>Malpighiales</taxon>
        <taxon>Salicaceae</taxon>
        <taxon>Saliceae</taxon>
        <taxon>Salix</taxon>
    </lineage>
</organism>
<dbReference type="EMBL" id="JADGMS010000001">
    <property type="protein sequence ID" value="KAF9688980.1"/>
    <property type="molecule type" value="Genomic_DNA"/>
</dbReference>
<dbReference type="AlphaFoldDB" id="A0A835TIZ5"/>
<evidence type="ECO:0000313" key="3">
    <source>
        <dbReference type="Proteomes" id="UP000657918"/>
    </source>
</evidence>
<dbReference type="Proteomes" id="UP000657918">
    <property type="component" value="Unassembled WGS sequence"/>
</dbReference>
<evidence type="ECO:0000313" key="2">
    <source>
        <dbReference type="EMBL" id="KAF9688980.1"/>
    </source>
</evidence>
<name>A0A835TIZ5_9ROSI</name>
<comment type="caution">
    <text evidence="2">The sequence shown here is derived from an EMBL/GenBank/DDBJ whole genome shotgun (WGS) entry which is preliminary data.</text>
</comment>
<proteinExistence type="predicted"/>
<keyword evidence="3" id="KW-1185">Reference proteome</keyword>
<keyword evidence="1" id="KW-0472">Membrane</keyword>
<accession>A0A835TIZ5</accession>
<sequence length="73" mass="7983">MSDWDPLFVAVVLFILLTPGLLFQKEFEIRAAQFVLFLRKKDGRLGARGDSSGAVCAVKSRIAIPVAGEEKSC</sequence>
<reference evidence="2 3" key="1">
    <citation type="submission" date="2020-10" db="EMBL/GenBank/DDBJ databases">
        <title>Plant Genome Project.</title>
        <authorList>
            <person name="Zhang R.-G."/>
        </authorList>
    </citation>
    <scope>NUCLEOTIDE SEQUENCE [LARGE SCALE GENOMIC DNA]</scope>
    <source>
        <strain evidence="2">FAFU-HL-1</strain>
        <tissue evidence="2">Leaf</tissue>
    </source>
</reference>
<dbReference type="Pfam" id="PF11820">
    <property type="entry name" value="DUF3339"/>
    <property type="match status" value="1"/>
</dbReference>
<dbReference type="InterPro" id="IPR021775">
    <property type="entry name" value="DUF3339"/>
</dbReference>
<gene>
    <name evidence="2" type="ORF">SADUNF_Sadunf01G0044300</name>
</gene>
<evidence type="ECO:0000256" key="1">
    <source>
        <dbReference type="SAM" id="Phobius"/>
    </source>
</evidence>